<keyword evidence="7 10" id="KW-1133">Transmembrane helix</keyword>
<keyword evidence="6 10" id="KW-0735">Signal-anchor</keyword>
<protein>
    <recommendedName>
        <fullName evidence="10">Hexosyltransferase</fullName>
        <ecNumber evidence="10">2.4.1.-</ecNumber>
    </recommendedName>
</protein>
<keyword evidence="5 10" id="KW-0812">Transmembrane</keyword>
<sequence length="176" mass="20727">MYVWERTRSAGCRRLIFVSATVSVWFFLGFLKTEPYLDLSTFFHQEIQFSKPFLIQPNLNCNQLSNAGTVIIVISKASNSLQRLTIRRTWGQLEMQKKYSFRLFFLLGTEENINLDNEINLNGDIVQTDITESYYHLTEKTVNAFKWMTFFCHNASFEFLREIVNDRTCDSWSLCI</sequence>
<evidence type="ECO:0000256" key="1">
    <source>
        <dbReference type="ARBA" id="ARBA00004323"/>
    </source>
</evidence>
<keyword evidence="3 10" id="KW-0328">Glycosyltransferase</keyword>
<dbReference type="InterPro" id="IPR002659">
    <property type="entry name" value="Glyco_trans_31"/>
</dbReference>
<dbReference type="GO" id="GO:0016758">
    <property type="term" value="F:hexosyltransferase activity"/>
    <property type="evidence" value="ECO:0007669"/>
    <property type="project" value="InterPro"/>
</dbReference>
<comment type="caution">
    <text evidence="11">The sequence shown here is derived from an EMBL/GenBank/DDBJ whole genome shotgun (WGS) entry which is preliminary data.</text>
</comment>
<keyword evidence="9 10" id="KW-0472">Membrane</keyword>
<dbReference type="EMBL" id="NEDP02005177">
    <property type="protein sequence ID" value="OWF43053.1"/>
    <property type="molecule type" value="Genomic_DNA"/>
</dbReference>
<feature type="transmembrane region" description="Helical" evidence="10">
    <location>
        <begin position="12"/>
        <end position="31"/>
    </location>
</feature>
<comment type="subcellular location">
    <subcellularLocation>
        <location evidence="1 10">Golgi apparatus membrane</location>
        <topology evidence="1 10">Single-pass type II membrane protein</topology>
    </subcellularLocation>
</comment>
<dbReference type="Pfam" id="PF01762">
    <property type="entry name" value="Galactosyl_T"/>
    <property type="match status" value="1"/>
</dbReference>
<evidence type="ECO:0000256" key="10">
    <source>
        <dbReference type="RuleBase" id="RU363063"/>
    </source>
</evidence>
<proteinExistence type="inferred from homology"/>
<gene>
    <name evidence="11" type="ORF">KP79_PYT24939</name>
</gene>
<evidence type="ECO:0000313" key="12">
    <source>
        <dbReference type="Proteomes" id="UP000242188"/>
    </source>
</evidence>
<dbReference type="PANTHER" id="PTHR11214:SF314">
    <property type="entry name" value="HEXOSYLTRANSFERASE"/>
    <property type="match status" value="1"/>
</dbReference>
<evidence type="ECO:0000256" key="3">
    <source>
        <dbReference type="ARBA" id="ARBA00022676"/>
    </source>
</evidence>
<keyword evidence="8 10" id="KW-0333">Golgi apparatus</keyword>
<evidence type="ECO:0000256" key="6">
    <source>
        <dbReference type="ARBA" id="ARBA00022968"/>
    </source>
</evidence>
<name>A0A210Q2S5_MIZYE</name>
<dbReference type="OrthoDB" id="5512589at2759"/>
<keyword evidence="4 11" id="KW-0808">Transferase</keyword>
<dbReference type="GO" id="GO:0006493">
    <property type="term" value="P:protein O-linked glycosylation"/>
    <property type="evidence" value="ECO:0007669"/>
    <property type="project" value="TreeGrafter"/>
</dbReference>
<dbReference type="GO" id="GO:0000139">
    <property type="term" value="C:Golgi membrane"/>
    <property type="evidence" value="ECO:0007669"/>
    <property type="project" value="UniProtKB-SubCell"/>
</dbReference>
<evidence type="ECO:0000256" key="4">
    <source>
        <dbReference type="ARBA" id="ARBA00022679"/>
    </source>
</evidence>
<evidence type="ECO:0000256" key="7">
    <source>
        <dbReference type="ARBA" id="ARBA00022989"/>
    </source>
</evidence>
<dbReference type="EC" id="2.4.1.-" evidence="10"/>
<evidence type="ECO:0000256" key="8">
    <source>
        <dbReference type="ARBA" id="ARBA00023034"/>
    </source>
</evidence>
<dbReference type="PANTHER" id="PTHR11214">
    <property type="entry name" value="BETA-1,3-N-ACETYLGLUCOSAMINYLTRANSFERASE"/>
    <property type="match status" value="1"/>
</dbReference>
<accession>A0A210Q2S5</accession>
<comment type="similarity">
    <text evidence="2 10">Belongs to the glycosyltransferase 31 family.</text>
</comment>
<evidence type="ECO:0000313" key="11">
    <source>
        <dbReference type="EMBL" id="OWF43053.1"/>
    </source>
</evidence>
<evidence type="ECO:0000256" key="5">
    <source>
        <dbReference type="ARBA" id="ARBA00022692"/>
    </source>
</evidence>
<dbReference type="AlphaFoldDB" id="A0A210Q2S5"/>
<reference evidence="11 12" key="1">
    <citation type="journal article" date="2017" name="Nat. Ecol. Evol.">
        <title>Scallop genome provides insights into evolution of bilaterian karyotype and development.</title>
        <authorList>
            <person name="Wang S."/>
            <person name="Zhang J."/>
            <person name="Jiao W."/>
            <person name="Li J."/>
            <person name="Xun X."/>
            <person name="Sun Y."/>
            <person name="Guo X."/>
            <person name="Huan P."/>
            <person name="Dong B."/>
            <person name="Zhang L."/>
            <person name="Hu X."/>
            <person name="Sun X."/>
            <person name="Wang J."/>
            <person name="Zhao C."/>
            <person name="Wang Y."/>
            <person name="Wang D."/>
            <person name="Huang X."/>
            <person name="Wang R."/>
            <person name="Lv J."/>
            <person name="Li Y."/>
            <person name="Zhang Z."/>
            <person name="Liu B."/>
            <person name="Lu W."/>
            <person name="Hui Y."/>
            <person name="Liang J."/>
            <person name="Zhou Z."/>
            <person name="Hou R."/>
            <person name="Li X."/>
            <person name="Liu Y."/>
            <person name="Li H."/>
            <person name="Ning X."/>
            <person name="Lin Y."/>
            <person name="Zhao L."/>
            <person name="Xing Q."/>
            <person name="Dou J."/>
            <person name="Li Y."/>
            <person name="Mao J."/>
            <person name="Guo H."/>
            <person name="Dou H."/>
            <person name="Li T."/>
            <person name="Mu C."/>
            <person name="Jiang W."/>
            <person name="Fu Q."/>
            <person name="Fu X."/>
            <person name="Miao Y."/>
            <person name="Liu J."/>
            <person name="Yu Q."/>
            <person name="Li R."/>
            <person name="Liao H."/>
            <person name="Li X."/>
            <person name="Kong Y."/>
            <person name="Jiang Z."/>
            <person name="Chourrout D."/>
            <person name="Li R."/>
            <person name="Bao Z."/>
        </authorList>
    </citation>
    <scope>NUCLEOTIDE SEQUENCE [LARGE SCALE GENOMIC DNA]</scope>
    <source>
        <strain evidence="11 12">PY_sf001</strain>
    </source>
</reference>
<evidence type="ECO:0000256" key="9">
    <source>
        <dbReference type="ARBA" id="ARBA00023136"/>
    </source>
</evidence>
<keyword evidence="12" id="KW-1185">Reference proteome</keyword>
<evidence type="ECO:0000256" key="2">
    <source>
        <dbReference type="ARBA" id="ARBA00008661"/>
    </source>
</evidence>
<organism evidence="11 12">
    <name type="scientific">Mizuhopecten yessoensis</name>
    <name type="common">Japanese scallop</name>
    <name type="synonym">Patinopecten yessoensis</name>
    <dbReference type="NCBI Taxonomy" id="6573"/>
    <lineage>
        <taxon>Eukaryota</taxon>
        <taxon>Metazoa</taxon>
        <taxon>Spiralia</taxon>
        <taxon>Lophotrochozoa</taxon>
        <taxon>Mollusca</taxon>
        <taxon>Bivalvia</taxon>
        <taxon>Autobranchia</taxon>
        <taxon>Pteriomorphia</taxon>
        <taxon>Pectinida</taxon>
        <taxon>Pectinoidea</taxon>
        <taxon>Pectinidae</taxon>
        <taxon>Mizuhopecten</taxon>
    </lineage>
</organism>
<dbReference type="Proteomes" id="UP000242188">
    <property type="component" value="Unassembled WGS sequence"/>
</dbReference>